<protein>
    <recommendedName>
        <fullName evidence="1">DUF4178 domain-containing protein</fullName>
    </recommendedName>
</protein>
<dbReference type="Pfam" id="PF13785">
    <property type="entry name" value="DUF4178"/>
    <property type="match status" value="2"/>
</dbReference>
<sequence length="488" mass="53787">MYRVACPACGAEVRFHATSSVLAVCPYCHSTLLRDADSVRDIGKMAALLDDYSPLQIASAGIWHGRQFTVVGRIQLAFDAGSWNEWHVLFDDGESAWLAESVGQYVLTRAQGRSDTAPPFDQLRAGQGWQQDNRHFIFSDIRQARCVAGEGELPRRLQPGYDAPVADARSGGHFLTLDYSDGPPPQLYLGEAVTLKQLNMQRLRDERMIEAATGKLKGSVQQLDCPQCGTGLDYRAGTAIHLNCPACGSEVDIQGERATVLRQHQSVQGSMLRFTLANGSEATIDGKTWTIIGLLGWVESADRDSRWNEYLLYEPQQGFRWLTETGDGWWLGTLMDVWVDEATAEYALWGKQRFGARYPPYLARIDYAAGAFPWRARLGDSVILNEYQSRDGNTLLASEQGPQELTWSSSRKVSDQDMARWFGKDAPLVSAFRSAGTAAGKAALRPLGYGAVALLWLLNVPLLLTGDSSEIIGICFIASVILLLPLES</sequence>
<evidence type="ECO:0000259" key="1">
    <source>
        <dbReference type="Pfam" id="PF13785"/>
    </source>
</evidence>
<dbReference type="InterPro" id="IPR025235">
    <property type="entry name" value="DUF4178"/>
</dbReference>
<feature type="domain" description="DUF4178" evidence="1">
    <location>
        <begin position="59"/>
        <end position="193"/>
    </location>
</feature>
<feature type="domain" description="DUF4178" evidence="1">
    <location>
        <begin position="279"/>
        <end position="414"/>
    </location>
</feature>
<organism evidence="2 3">
    <name type="scientific">Vogesella alkaliphila</name>
    <dbReference type="NCBI Taxonomy" id="1193621"/>
    <lineage>
        <taxon>Bacteria</taxon>
        <taxon>Pseudomonadati</taxon>
        <taxon>Pseudomonadota</taxon>
        <taxon>Betaproteobacteria</taxon>
        <taxon>Neisseriales</taxon>
        <taxon>Chromobacteriaceae</taxon>
        <taxon>Vogesella</taxon>
    </lineage>
</organism>
<accession>A0ABQ2YV65</accession>
<dbReference type="Proteomes" id="UP000600877">
    <property type="component" value="Unassembled WGS sequence"/>
</dbReference>
<keyword evidence="3" id="KW-1185">Reference proteome</keyword>
<evidence type="ECO:0000313" key="2">
    <source>
        <dbReference type="EMBL" id="GGX96400.1"/>
    </source>
</evidence>
<evidence type="ECO:0000313" key="3">
    <source>
        <dbReference type="Proteomes" id="UP000600877"/>
    </source>
</evidence>
<proteinExistence type="predicted"/>
<dbReference type="RefSeq" id="WP_189374797.1">
    <property type="nucleotide sequence ID" value="NZ_BMYW01000009.1"/>
</dbReference>
<comment type="caution">
    <text evidence="2">The sequence shown here is derived from an EMBL/GenBank/DDBJ whole genome shotgun (WGS) entry which is preliminary data.</text>
</comment>
<name>A0ABQ2YV65_9NEIS</name>
<dbReference type="EMBL" id="BMYW01000009">
    <property type="protein sequence ID" value="GGX96400.1"/>
    <property type="molecule type" value="Genomic_DNA"/>
</dbReference>
<gene>
    <name evidence="2" type="ORF">GCM10011290_25340</name>
</gene>
<reference evidence="3" key="1">
    <citation type="journal article" date="2019" name="Int. J. Syst. Evol. Microbiol.">
        <title>The Global Catalogue of Microorganisms (GCM) 10K type strain sequencing project: providing services to taxonomists for standard genome sequencing and annotation.</title>
        <authorList>
            <consortium name="The Broad Institute Genomics Platform"/>
            <consortium name="The Broad Institute Genome Sequencing Center for Infectious Disease"/>
            <person name="Wu L."/>
            <person name="Ma J."/>
        </authorList>
    </citation>
    <scope>NUCLEOTIDE SEQUENCE [LARGE SCALE GENOMIC DNA]</scope>
    <source>
        <strain evidence="3">KCTC 32041</strain>
    </source>
</reference>